<keyword evidence="3" id="KW-0862">Zinc</keyword>
<dbReference type="InterPro" id="IPR002893">
    <property type="entry name" value="Znf_MYND"/>
</dbReference>
<keyword evidence="7" id="KW-1185">Reference proteome</keyword>
<dbReference type="Pfam" id="PF01753">
    <property type="entry name" value="zf-MYND"/>
    <property type="match status" value="1"/>
</dbReference>
<dbReference type="RefSeq" id="XP_007763814.1">
    <property type="nucleotide sequence ID" value="XM_007765624.1"/>
</dbReference>
<name>A0A5M3N7K5_CONPW</name>
<evidence type="ECO:0000256" key="3">
    <source>
        <dbReference type="ARBA" id="ARBA00022833"/>
    </source>
</evidence>
<dbReference type="Gene3D" id="6.10.140.2220">
    <property type="match status" value="1"/>
</dbReference>
<dbReference type="OrthoDB" id="432970at2759"/>
<dbReference type="AlphaFoldDB" id="A0A5M3N7K5"/>
<organism evidence="6 7">
    <name type="scientific">Coniophora puteana (strain RWD-64-598)</name>
    <name type="common">Brown rot fungus</name>
    <dbReference type="NCBI Taxonomy" id="741705"/>
    <lineage>
        <taxon>Eukaryota</taxon>
        <taxon>Fungi</taxon>
        <taxon>Dikarya</taxon>
        <taxon>Basidiomycota</taxon>
        <taxon>Agaricomycotina</taxon>
        <taxon>Agaricomycetes</taxon>
        <taxon>Agaricomycetidae</taxon>
        <taxon>Boletales</taxon>
        <taxon>Coniophorineae</taxon>
        <taxon>Coniophoraceae</taxon>
        <taxon>Coniophora</taxon>
    </lineage>
</organism>
<sequence>MSDQTPEEIYAASRLIAAELFASGLLPEAEERSKKPDLASLLDNEKSAWANKNHALGFPVADVRTDLVKWMRGWDKGVERACSSATDVVTYTSAFRFPFYVSRTPGPTEYEFLRVGKLRAQDEHRRVMLGLGELYGELEKERCSIRDWFMLVSAEKRRKALARAFENTCWCTVLGQDSRVLCPEINSTTLLKRRGLELFDFCDRYKDNMSSFFGEDDPTQTNMLYSDWWRSARRPEDSHVGRNHYENYRYLYQLYTYFRLEFLDKFVYYTLKVVLMGFVENMSNSDSFVPRLIWMAGRQGVQNLLAVRREMRSRAGRRCEHCDRCPEDFGESIKFLICGACKRHLNFEYPYCSKECQMSDWPQHKVHCGKEKVSKGRDEGQPEYTLSLGALLQLEYQLQRPEFDYFIFQVDAPQGWPVVFLHDAEKRATFREKRAMVATDSDRAGLDVLAKCLVDALKADTAESGITRDNVIQQLCEEYEVDVKSRLEALEAELAMVGDEDRYSGMVVIGGRRTGSL</sequence>
<evidence type="ECO:0000256" key="4">
    <source>
        <dbReference type="PROSITE-ProRule" id="PRU00134"/>
    </source>
</evidence>
<keyword evidence="2 4" id="KW-0863">Zinc-finger</keyword>
<keyword evidence="1" id="KW-0479">Metal-binding</keyword>
<dbReference type="KEGG" id="cput:CONPUDRAFT_161849"/>
<comment type="caution">
    <text evidence="6">The sequence shown here is derived from an EMBL/GenBank/DDBJ whole genome shotgun (WGS) entry which is preliminary data.</text>
</comment>
<evidence type="ECO:0000256" key="1">
    <source>
        <dbReference type="ARBA" id="ARBA00022723"/>
    </source>
</evidence>
<evidence type="ECO:0000313" key="7">
    <source>
        <dbReference type="Proteomes" id="UP000053558"/>
    </source>
</evidence>
<evidence type="ECO:0000259" key="5">
    <source>
        <dbReference type="PROSITE" id="PS50865"/>
    </source>
</evidence>
<feature type="domain" description="MYND-type" evidence="5">
    <location>
        <begin position="319"/>
        <end position="368"/>
    </location>
</feature>
<dbReference type="SUPFAM" id="SSF144232">
    <property type="entry name" value="HIT/MYND zinc finger-like"/>
    <property type="match status" value="1"/>
</dbReference>
<evidence type="ECO:0000313" key="6">
    <source>
        <dbReference type="EMBL" id="EIW87268.1"/>
    </source>
</evidence>
<dbReference type="EMBL" id="JH711573">
    <property type="protein sequence ID" value="EIW87268.1"/>
    <property type="molecule type" value="Genomic_DNA"/>
</dbReference>
<dbReference type="GO" id="GO:0008270">
    <property type="term" value="F:zinc ion binding"/>
    <property type="evidence" value="ECO:0007669"/>
    <property type="project" value="UniProtKB-KW"/>
</dbReference>
<dbReference type="GeneID" id="19204600"/>
<accession>A0A5M3N7K5</accession>
<reference evidence="7" key="1">
    <citation type="journal article" date="2012" name="Science">
        <title>The Paleozoic origin of enzymatic lignin decomposition reconstructed from 31 fungal genomes.</title>
        <authorList>
            <person name="Floudas D."/>
            <person name="Binder M."/>
            <person name="Riley R."/>
            <person name="Barry K."/>
            <person name="Blanchette R.A."/>
            <person name="Henrissat B."/>
            <person name="Martinez A.T."/>
            <person name="Otillar R."/>
            <person name="Spatafora J.W."/>
            <person name="Yadav J.S."/>
            <person name="Aerts A."/>
            <person name="Benoit I."/>
            <person name="Boyd A."/>
            <person name="Carlson A."/>
            <person name="Copeland A."/>
            <person name="Coutinho P.M."/>
            <person name="de Vries R.P."/>
            <person name="Ferreira P."/>
            <person name="Findley K."/>
            <person name="Foster B."/>
            <person name="Gaskell J."/>
            <person name="Glotzer D."/>
            <person name="Gorecki P."/>
            <person name="Heitman J."/>
            <person name="Hesse C."/>
            <person name="Hori C."/>
            <person name="Igarashi K."/>
            <person name="Jurgens J.A."/>
            <person name="Kallen N."/>
            <person name="Kersten P."/>
            <person name="Kohler A."/>
            <person name="Kuees U."/>
            <person name="Kumar T.K.A."/>
            <person name="Kuo A."/>
            <person name="LaButti K."/>
            <person name="Larrondo L.F."/>
            <person name="Lindquist E."/>
            <person name="Ling A."/>
            <person name="Lombard V."/>
            <person name="Lucas S."/>
            <person name="Lundell T."/>
            <person name="Martin R."/>
            <person name="McLaughlin D.J."/>
            <person name="Morgenstern I."/>
            <person name="Morin E."/>
            <person name="Murat C."/>
            <person name="Nagy L.G."/>
            <person name="Nolan M."/>
            <person name="Ohm R.A."/>
            <person name="Patyshakuliyeva A."/>
            <person name="Rokas A."/>
            <person name="Ruiz-Duenas F.J."/>
            <person name="Sabat G."/>
            <person name="Salamov A."/>
            <person name="Samejima M."/>
            <person name="Schmutz J."/>
            <person name="Slot J.C."/>
            <person name="St John F."/>
            <person name="Stenlid J."/>
            <person name="Sun H."/>
            <person name="Sun S."/>
            <person name="Syed K."/>
            <person name="Tsang A."/>
            <person name="Wiebenga A."/>
            <person name="Young D."/>
            <person name="Pisabarro A."/>
            <person name="Eastwood D.C."/>
            <person name="Martin F."/>
            <person name="Cullen D."/>
            <person name="Grigoriev I.V."/>
            <person name="Hibbett D.S."/>
        </authorList>
    </citation>
    <scope>NUCLEOTIDE SEQUENCE [LARGE SCALE GENOMIC DNA]</scope>
    <source>
        <strain evidence="7">RWD-64-598 SS2</strain>
    </source>
</reference>
<evidence type="ECO:0000256" key="2">
    <source>
        <dbReference type="ARBA" id="ARBA00022771"/>
    </source>
</evidence>
<protein>
    <recommendedName>
        <fullName evidence="5">MYND-type domain-containing protein</fullName>
    </recommendedName>
</protein>
<dbReference type="Proteomes" id="UP000053558">
    <property type="component" value="Unassembled WGS sequence"/>
</dbReference>
<dbReference type="PROSITE" id="PS50865">
    <property type="entry name" value="ZF_MYND_2"/>
    <property type="match status" value="1"/>
</dbReference>
<proteinExistence type="predicted"/>
<gene>
    <name evidence="6" type="ORF">CONPUDRAFT_161849</name>
</gene>